<protein>
    <submittedName>
        <fullName evidence="3">Uncharacterized conserved protein ucp020408</fullName>
    </submittedName>
</protein>
<dbReference type="AlphaFoldDB" id="A0A4U8YHC6"/>
<accession>A0A4U8YHC6</accession>
<reference evidence="3 4" key="1">
    <citation type="submission" date="2019-03" db="EMBL/GenBank/DDBJ databases">
        <authorList>
            <person name="Nijsse B."/>
        </authorList>
    </citation>
    <scope>NUCLEOTIDE SEQUENCE [LARGE SCALE GENOMIC DNA]</scope>
    <source>
        <strain evidence="3">Desulfoluna butyratoxydans MSL71</strain>
    </source>
</reference>
<name>A0A4U8YHC6_9BACT</name>
<dbReference type="EMBL" id="CAADHO010000001">
    <property type="protein sequence ID" value="VFQ42554.1"/>
    <property type="molecule type" value="Genomic_DNA"/>
</dbReference>
<evidence type="ECO:0000313" key="3">
    <source>
        <dbReference type="EMBL" id="VFQ42554.1"/>
    </source>
</evidence>
<comment type="similarity">
    <text evidence="1">Belongs to the UPF0751 family.</text>
</comment>
<evidence type="ECO:0000256" key="2">
    <source>
        <dbReference type="SAM" id="MobiDB-lite"/>
    </source>
</evidence>
<evidence type="ECO:0000313" key="4">
    <source>
        <dbReference type="Proteomes" id="UP000507962"/>
    </source>
</evidence>
<proteinExistence type="inferred from homology"/>
<feature type="region of interest" description="Disordered" evidence="2">
    <location>
        <begin position="211"/>
        <end position="249"/>
    </location>
</feature>
<dbReference type="Pfam" id="PF10087">
    <property type="entry name" value="DUF2325"/>
    <property type="match status" value="1"/>
</dbReference>
<feature type="compositionally biased region" description="Basic and acidic residues" evidence="2">
    <location>
        <begin position="231"/>
        <end position="249"/>
    </location>
</feature>
<dbReference type="RefSeq" id="WP_180136795.1">
    <property type="nucleotide sequence ID" value="NZ_CAADHO010000001.1"/>
</dbReference>
<dbReference type="Proteomes" id="UP000507962">
    <property type="component" value="Unassembled WGS sequence"/>
</dbReference>
<dbReference type="InterPro" id="IPR016772">
    <property type="entry name" value="UCP020408"/>
</dbReference>
<evidence type="ECO:0000256" key="1">
    <source>
        <dbReference type="ARBA" id="ARBA00007189"/>
    </source>
</evidence>
<sequence length="411" mass="45648">MFEGLLEGIGMEPAAKETEDSVLFQSFWDIPTSLKCPVVGLGISDEEGRRILKKCGRRIKALAPWEVHRDIMEEVGSGTAVARRVDAVLKRKFADALDKVKALPEKELLPLLKAAIANGEAAEALYCVAMRKNLAVDVLVSVVGEAHMMGHTTATDLLEARKKEVKSAGKVKELTESLDTERRERRRLGRELQAMADEVRELRQALSKQAEASVVAPEVRSEPKAASVDSDALRQERDKRKERERERDALVRESRKIEREKRKLKIRILELESENKALGDEVMSLAIGRPAPSFGSLPCEGRGCSTCPEMETCSRRILMVGGLSRMEPHYRRVAEAKGLGFEYHDGTMSGGRKCLEKQVSRCDMVVCPVTCNSHNACRSVKKLCSKHNKEIRFLPTSSISALTGVLLDMPA</sequence>
<organism evidence="3 4">
    <name type="scientific">Desulfoluna butyratoxydans</name>
    <dbReference type="NCBI Taxonomy" id="231438"/>
    <lineage>
        <taxon>Bacteria</taxon>
        <taxon>Pseudomonadati</taxon>
        <taxon>Thermodesulfobacteriota</taxon>
        <taxon>Desulfobacteria</taxon>
        <taxon>Desulfobacterales</taxon>
        <taxon>Desulfolunaceae</taxon>
        <taxon>Desulfoluna</taxon>
    </lineage>
</organism>
<gene>
    <name evidence="3" type="ORF">MSL71_1750</name>
</gene>
<keyword evidence="4" id="KW-1185">Reference proteome</keyword>